<comment type="similarity">
    <text evidence="2">Belongs to the pyrimidine 5'-nucleotidase family.</text>
</comment>
<keyword evidence="8" id="KW-0546">Nucleotide metabolism</keyword>
<dbReference type="Pfam" id="PF05822">
    <property type="entry name" value="UMPH-1"/>
    <property type="match status" value="1"/>
</dbReference>
<evidence type="ECO:0000313" key="10">
    <source>
        <dbReference type="EMBL" id="KAJ0392847.1"/>
    </source>
</evidence>
<dbReference type="GO" id="GO:0000287">
    <property type="term" value="F:magnesium ion binding"/>
    <property type="evidence" value="ECO:0007669"/>
    <property type="project" value="InterPro"/>
</dbReference>
<dbReference type="InterPro" id="IPR006434">
    <property type="entry name" value="Pyrimidine_nucleotidase_eu"/>
</dbReference>
<evidence type="ECO:0000256" key="7">
    <source>
        <dbReference type="ARBA" id="ARBA00022842"/>
    </source>
</evidence>
<dbReference type="EC" id="3.1.3.5" evidence="3"/>
<dbReference type="NCBIfam" id="TIGR01544">
    <property type="entry name" value="HAD-SF-IE"/>
    <property type="match status" value="1"/>
</dbReference>
<evidence type="ECO:0000256" key="5">
    <source>
        <dbReference type="ARBA" id="ARBA00022741"/>
    </source>
</evidence>
<sequence>MFSSLSSRFRGRVLPAGVALSAAAAAVSSSAAGPSRLDAASTGGDKTEKTEGVGRRAFANQGQRGAPRMIVRDPGKWRPSSLSSSSSWRDPRVLMLSLFVPPLDAFARKWKKFSTDGLDRLLVITDFDQTLTPQYRSNGEHASSSHAVLMGSAFVDASVRAAEQTLFRKYFPIEMSPTLTTEEKLPHMIEWWNASHKALVDSGLRRQQIVDAVTHGDLSFRPGFHEIFRVLAEQNVPTLIFSAGLYDVIHEVLHQEFRRHGFETTPPNVHVVSNMMAFDKDGKLSGFQGNLIHCFNKNASVLLDTEFYRQCQMQRRHNILLLGDSRGDIKMATGLDYDEDEIIRVGFLNVHVQDALEDYLQLYDVVLTDDASLRAVELLIHQIQ</sequence>
<keyword evidence="5" id="KW-0547">Nucleotide-binding</keyword>
<keyword evidence="4" id="KW-0479">Metal-binding</keyword>
<proteinExistence type="inferred from homology"/>
<feature type="compositionally biased region" description="Basic and acidic residues" evidence="9">
    <location>
        <begin position="45"/>
        <end position="54"/>
    </location>
</feature>
<evidence type="ECO:0000256" key="4">
    <source>
        <dbReference type="ARBA" id="ARBA00022723"/>
    </source>
</evidence>
<dbReference type="PANTHER" id="PTHR13045">
    <property type="entry name" value="5'-NUCLEOTIDASE"/>
    <property type="match status" value="1"/>
</dbReference>
<evidence type="ECO:0000256" key="2">
    <source>
        <dbReference type="ARBA" id="ARBA00008389"/>
    </source>
</evidence>
<keyword evidence="6" id="KW-0378">Hydrolase</keyword>
<dbReference type="EMBL" id="JAKCXM010000565">
    <property type="protein sequence ID" value="KAJ0392847.1"/>
    <property type="molecule type" value="Genomic_DNA"/>
</dbReference>
<dbReference type="Gene3D" id="3.40.50.1000">
    <property type="entry name" value="HAD superfamily/HAD-like"/>
    <property type="match status" value="1"/>
</dbReference>
<evidence type="ECO:0000256" key="3">
    <source>
        <dbReference type="ARBA" id="ARBA00012643"/>
    </source>
</evidence>
<keyword evidence="11" id="KW-1185">Reference proteome</keyword>
<evidence type="ECO:0000313" key="11">
    <source>
        <dbReference type="Proteomes" id="UP001209570"/>
    </source>
</evidence>
<dbReference type="GO" id="GO:0005737">
    <property type="term" value="C:cytoplasm"/>
    <property type="evidence" value="ECO:0007669"/>
    <property type="project" value="InterPro"/>
</dbReference>
<dbReference type="Proteomes" id="UP001209570">
    <property type="component" value="Unassembled WGS sequence"/>
</dbReference>
<evidence type="ECO:0000256" key="1">
    <source>
        <dbReference type="ARBA" id="ARBA00000815"/>
    </source>
</evidence>
<name>A0AAD5M2E4_PYTIN</name>
<accession>A0AAD5M2E4</accession>
<dbReference type="Gene3D" id="1.10.150.340">
    <property type="entry name" value="Pyrimidine 5'-nucleotidase (UMPH-1), N-terminal domain"/>
    <property type="match status" value="1"/>
</dbReference>
<dbReference type="SUPFAM" id="SSF56784">
    <property type="entry name" value="HAD-like"/>
    <property type="match status" value="1"/>
</dbReference>
<gene>
    <name evidence="10" type="ORF">P43SY_000586</name>
</gene>
<dbReference type="GO" id="GO:0008253">
    <property type="term" value="F:5'-nucleotidase activity"/>
    <property type="evidence" value="ECO:0007669"/>
    <property type="project" value="UniProtKB-EC"/>
</dbReference>
<dbReference type="InterPro" id="IPR036412">
    <property type="entry name" value="HAD-like_sf"/>
</dbReference>
<dbReference type="SFLD" id="SFLDG01128">
    <property type="entry name" value="C1.4:_5'-Nucleotidase_Like"/>
    <property type="match status" value="1"/>
</dbReference>
<organism evidence="10 11">
    <name type="scientific">Pythium insidiosum</name>
    <name type="common">Pythiosis disease agent</name>
    <dbReference type="NCBI Taxonomy" id="114742"/>
    <lineage>
        <taxon>Eukaryota</taxon>
        <taxon>Sar</taxon>
        <taxon>Stramenopiles</taxon>
        <taxon>Oomycota</taxon>
        <taxon>Peronosporomycetes</taxon>
        <taxon>Pythiales</taxon>
        <taxon>Pythiaceae</taxon>
        <taxon>Pythium</taxon>
    </lineage>
</organism>
<dbReference type="InterPro" id="IPR023214">
    <property type="entry name" value="HAD_sf"/>
</dbReference>
<comment type="caution">
    <text evidence="10">The sequence shown here is derived from an EMBL/GenBank/DDBJ whole genome shotgun (WGS) entry which is preliminary data.</text>
</comment>
<dbReference type="GO" id="GO:0000166">
    <property type="term" value="F:nucleotide binding"/>
    <property type="evidence" value="ECO:0007669"/>
    <property type="project" value="UniProtKB-KW"/>
</dbReference>
<keyword evidence="7" id="KW-0460">Magnesium</keyword>
<evidence type="ECO:0000256" key="9">
    <source>
        <dbReference type="SAM" id="MobiDB-lite"/>
    </source>
</evidence>
<evidence type="ECO:0000256" key="8">
    <source>
        <dbReference type="ARBA" id="ARBA00023080"/>
    </source>
</evidence>
<reference evidence="10" key="1">
    <citation type="submission" date="2021-12" db="EMBL/GenBank/DDBJ databases">
        <title>Prjna785345.</title>
        <authorList>
            <person name="Rujirawat T."/>
            <person name="Krajaejun T."/>
        </authorList>
    </citation>
    <scope>NUCLEOTIDE SEQUENCE</scope>
    <source>
        <strain evidence="10">Pi057C3</strain>
    </source>
</reference>
<dbReference type="FunFam" id="1.10.150.340:FF:000001">
    <property type="entry name" value="Cytosolic 5-nucleotidase 3-like"/>
    <property type="match status" value="1"/>
</dbReference>
<dbReference type="SFLD" id="SFLDS00003">
    <property type="entry name" value="Haloacid_Dehalogenase"/>
    <property type="match status" value="1"/>
</dbReference>
<protein>
    <recommendedName>
        <fullName evidence="3">5'-nucleotidase</fullName>
        <ecNumber evidence="3">3.1.3.5</ecNumber>
    </recommendedName>
</protein>
<comment type="catalytic activity">
    <reaction evidence="1">
        <text>a ribonucleoside 5'-phosphate + H2O = a ribonucleoside + phosphate</text>
        <dbReference type="Rhea" id="RHEA:12484"/>
        <dbReference type="ChEBI" id="CHEBI:15377"/>
        <dbReference type="ChEBI" id="CHEBI:18254"/>
        <dbReference type="ChEBI" id="CHEBI:43474"/>
        <dbReference type="ChEBI" id="CHEBI:58043"/>
        <dbReference type="EC" id="3.1.3.5"/>
    </reaction>
</comment>
<dbReference type="GO" id="GO:0009117">
    <property type="term" value="P:nucleotide metabolic process"/>
    <property type="evidence" value="ECO:0007669"/>
    <property type="project" value="UniProtKB-KW"/>
</dbReference>
<evidence type="ECO:0000256" key="6">
    <source>
        <dbReference type="ARBA" id="ARBA00022801"/>
    </source>
</evidence>
<dbReference type="AlphaFoldDB" id="A0AAD5M2E4"/>
<feature type="region of interest" description="Disordered" evidence="9">
    <location>
        <begin position="34"/>
        <end position="87"/>
    </location>
</feature>
<dbReference type="PANTHER" id="PTHR13045:SF0">
    <property type="entry name" value="7-METHYLGUANOSINE PHOSPHATE-SPECIFIC 5'-NUCLEOTIDASE"/>
    <property type="match status" value="1"/>
</dbReference>